<feature type="domain" description="AB hydrolase-1" evidence="1">
    <location>
        <begin position="43"/>
        <end position="220"/>
    </location>
</feature>
<dbReference type="EMBL" id="BAABLD010000002">
    <property type="protein sequence ID" value="GAA5159985.1"/>
    <property type="molecule type" value="Genomic_DNA"/>
</dbReference>
<organism evidence="2 3">
    <name type="scientific">Viridibacterium curvum</name>
    <dbReference type="NCBI Taxonomy" id="1101404"/>
    <lineage>
        <taxon>Bacteria</taxon>
        <taxon>Pseudomonadati</taxon>
        <taxon>Pseudomonadota</taxon>
        <taxon>Betaproteobacteria</taxon>
        <taxon>Rhodocyclales</taxon>
        <taxon>Rhodocyclaceae</taxon>
        <taxon>Viridibacterium</taxon>
    </lineage>
</organism>
<name>A0ABP9QD90_9RHOO</name>
<dbReference type="InterPro" id="IPR000073">
    <property type="entry name" value="AB_hydrolase_1"/>
</dbReference>
<accession>A0ABP9QD90</accession>
<evidence type="ECO:0000259" key="1">
    <source>
        <dbReference type="Pfam" id="PF00561"/>
    </source>
</evidence>
<comment type="caution">
    <text evidence="2">The sequence shown here is derived from an EMBL/GenBank/DDBJ whole genome shotgun (WGS) entry which is preliminary data.</text>
</comment>
<keyword evidence="3" id="KW-1185">Reference proteome</keyword>
<dbReference type="SUPFAM" id="SSF53474">
    <property type="entry name" value="alpha/beta-Hydrolases"/>
    <property type="match status" value="1"/>
</dbReference>
<dbReference type="InterPro" id="IPR029058">
    <property type="entry name" value="AB_hydrolase_fold"/>
</dbReference>
<dbReference type="PRINTS" id="PR00111">
    <property type="entry name" value="ABHYDROLASE"/>
</dbReference>
<reference evidence="3" key="1">
    <citation type="journal article" date="2019" name="Int. J. Syst. Evol. Microbiol.">
        <title>The Global Catalogue of Microorganisms (GCM) 10K type strain sequencing project: providing services to taxonomists for standard genome sequencing and annotation.</title>
        <authorList>
            <consortium name="The Broad Institute Genomics Platform"/>
            <consortium name="The Broad Institute Genome Sequencing Center for Infectious Disease"/>
            <person name="Wu L."/>
            <person name="Ma J."/>
        </authorList>
    </citation>
    <scope>NUCLEOTIDE SEQUENCE [LARGE SCALE GENOMIC DNA]</scope>
    <source>
        <strain evidence="3">JCM 18715</strain>
    </source>
</reference>
<dbReference type="InterPro" id="IPR050228">
    <property type="entry name" value="Carboxylesterase_BioH"/>
</dbReference>
<sequence>MNLTFLHGWGMRPGIWQGLQQTLGHNSQVPVLHAPTGSLDEWADAVARTLLPETVLIGWSLGAMLALTIAARHPRQVRALVLVAATPSFVKRGDWSHGLDGETIRAFREGFLRNPGRTLERFVALQAFGDAQRHAVTDALRAQLDDPVEHAAALGHGLRLLEESDLRVQRLPSVSLPCLLVHGAQDALIPASASIWLGQRWPGSETLLIEDAGHAPFLSAPQRVAEGIQRFLAART</sequence>
<dbReference type="Pfam" id="PF00561">
    <property type="entry name" value="Abhydrolase_1"/>
    <property type="match status" value="1"/>
</dbReference>
<proteinExistence type="predicted"/>
<evidence type="ECO:0000313" key="3">
    <source>
        <dbReference type="Proteomes" id="UP001500547"/>
    </source>
</evidence>
<dbReference type="RefSeq" id="WP_345531464.1">
    <property type="nucleotide sequence ID" value="NZ_BAABLD010000002.1"/>
</dbReference>
<dbReference type="Gene3D" id="3.40.50.1820">
    <property type="entry name" value="alpha/beta hydrolase"/>
    <property type="match status" value="1"/>
</dbReference>
<evidence type="ECO:0000313" key="2">
    <source>
        <dbReference type="EMBL" id="GAA5159985.1"/>
    </source>
</evidence>
<dbReference type="PANTHER" id="PTHR43194">
    <property type="entry name" value="HYDROLASE ALPHA/BETA FOLD FAMILY"/>
    <property type="match status" value="1"/>
</dbReference>
<dbReference type="PANTHER" id="PTHR43194:SF5">
    <property type="entry name" value="PIMELOYL-[ACYL-CARRIER PROTEIN] METHYL ESTER ESTERASE"/>
    <property type="match status" value="1"/>
</dbReference>
<protein>
    <submittedName>
        <fullName evidence="2">Pimeloyl-ACP methyl ester esterase BioH</fullName>
    </submittedName>
</protein>
<dbReference type="Proteomes" id="UP001500547">
    <property type="component" value="Unassembled WGS sequence"/>
</dbReference>
<gene>
    <name evidence="2" type="primary">bioH</name>
    <name evidence="2" type="ORF">GCM10025770_07140</name>
</gene>